<evidence type="ECO:0000313" key="1">
    <source>
        <dbReference type="EMBL" id="CAD1829441.1"/>
    </source>
</evidence>
<name>A0A6V7PEY1_ANACO</name>
<organism evidence="1">
    <name type="scientific">Ananas comosus var. bracteatus</name>
    <name type="common">red pineapple</name>
    <dbReference type="NCBI Taxonomy" id="296719"/>
    <lineage>
        <taxon>Eukaryota</taxon>
        <taxon>Viridiplantae</taxon>
        <taxon>Streptophyta</taxon>
        <taxon>Embryophyta</taxon>
        <taxon>Tracheophyta</taxon>
        <taxon>Spermatophyta</taxon>
        <taxon>Magnoliopsida</taxon>
        <taxon>Liliopsida</taxon>
        <taxon>Poales</taxon>
        <taxon>Bromeliaceae</taxon>
        <taxon>Bromelioideae</taxon>
        <taxon>Ananas</taxon>
    </lineage>
</organism>
<reference evidence="1" key="1">
    <citation type="submission" date="2020-07" db="EMBL/GenBank/DDBJ databases">
        <authorList>
            <person name="Lin J."/>
        </authorList>
    </citation>
    <scope>NUCLEOTIDE SEQUENCE</scope>
</reference>
<gene>
    <name evidence="1" type="ORF">CB5_LOCUS12652</name>
</gene>
<proteinExistence type="predicted"/>
<dbReference type="AlphaFoldDB" id="A0A6V7PEY1"/>
<protein>
    <submittedName>
        <fullName evidence="1">Uncharacterized protein</fullName>
    </submittedName>
</protein>
<accession>A0A6V7PEY1</accession>
<sequence length="147" mass="16150">MDTTTSWYCGSMASNRCKHLLLITPCRLGHLRLGDLYRWDEMNRVSSAKASVFDRLALSNDTTTTIPLTRASFKRNSRRQLYRGKVAGVGSAADPADSPTRSIQAYVGKKTNHLVNCNSPTQSLAGPKLPPDGTVCWTDTLVHGQIL</sequence>
<dbReference type="EMBL" id="LR862147">
    <property type="protein sequence ID" value="CAD1829441.1"/>
    <property type="molecule type" value="Genomic_DNA"/>
</dbReference>